<keyword evidence="3" id="KW-1185">Reference proteome</keyword>
<gene>
    <name evidence="1" type="ORF">GLYMA_02G202800</name>
</gene>
<dbReference type="EnsemblPlants" id="KRH72284">
    <property type="protein sequence ID" value="KRH72284"/>
    <property type="gene ID" value="GLYMA_02G202800"/>
</dbReference>
<dbReference type="Proteomes" id="UP000008827">
    <property type="component" value="Chromosome 2"/>
</dbReference>
<dbReference type="Gramene" id="KRH72284">
    <property type="protein sequence ID" value="KRH72284"/>
    <property type="gene ID" value="GLYMA_02G202800"/>
</dbReference>
<sequence length="86" mass="9809">MITNKGWRHEEPSFLTLIQESIVKPCLASRSATWLDMHPHQIPLTLMNILNCNHQGITRVRSTPSSSDIIQCSCRNWKNTSGHIIN</sequence>
<proteinExistence type="predicted"/>
<reference evidence="1" key="3">
    <citation type="submission" date="2018-07" db="EMBL/GenBank/DDBJ databases">
        <title>WGS assembly of Glycine max.</title>
        <authorList>
            <person name="Schmutz J."/>
            <person name="Cannon S."/>
            <person name="Schlueter J."/>
            <person name="Ma J."/>
            <person name="Mitros T."/>
            <person name="Nelson W."/>
            <person name="Hyten D."/>
            <person name="Song Q."/>
            <person name="Thelen J."/>
            <person name="Cheng J."/>
            <person name="Xu D."/>
            <person name="Hellsten U."/>
            <person name="May G."/>
            <person name="Yu Y."/>
            <person name="Sakurai T."/>
            <person name="Umezawa T."/>
            <person name="Bhattacharyya M."/>
            <person name="Sandhu D."/>
            <person name="Valliyodan B."/>
            <person name="Lindquist E."/>
            <person name="Peto M."/>
            <person name="Grant D."/>
            <person name="Shu S."/>
            <person name="Goodstein D."/>
            <person name="Barry K."/>
            <person name="Futrell-Griggs M."/>
            <person name="Abernathy B."/>
            <person name="Du J."/>
            <person name="Tian Z."/>
            <person name="Zhu L."/>
            <person name="Gill N."/>
            <person name="Joshi T."/>
            <person name="Libault M."/>
            <person name="Sethuraman A."/>
            <person name="Zhang X."/>
            <person name="Shinozaki K."/>
            <person name="Nguyen H."/>
            <person name="Wing R."/>
            <person name="Cregan P."/>
            <person name="Specht J."/>
            <person name="Grimwood J."/>
            <person name="Rokhsar D."/>
            <person name="Stacey G."/>
            <person name="Shoemaker R."/>
            <person name="Jackson S."/>
        </authorList>
    </citation>
    <scope>NUCLEOTIDE SEQUENCE</scope>
    <source>
        <tissue evidence="1">Callus</tissue>
    </source>
</reference>
<evidence type="ECO:0000313" key="1">
    <source>
        <dbReference type="EMBL" id="KRH72284.1"/>
    </source>
</evidence>
<name>A0A0R0KYR4_SOYBN</name>
<dbReference type="AlphaFoldDB" id="A0A0R0KYR4"/>
<evidence type="ECO:0000313" key="2">
    <source>
        <dbReference type="EnsemblPlants" id="KRH72284"/>
    </source>
</evidence>
<organism evidence="1">
    <name type="scientific">Glycine max</name>
    <name type="common">Soybean</name>
    <name type="synonym">Glycine hispida</name>
    <dbReference type="NCBI Taxonomy" id="3847"/>
    <lineage>
        <taxon>Eukaryota</taxon>
        <taxon>Viridiplantae</taxon>
        <taxon>Streptophyta</taxon>
        <taxon>Embryophyta</taxon>
        <taxon>Tracheophyta</taxon>
        <taxon>Spermatophyta</taxon>
        <taxon>Magnoliopsida</taxon>
        <taxon>eudicotyledons</taxon>
        <taxon>Gunneridae</taxon>
        <taxon>Pentapetalae</taxon>
        <taxon>rosids</taxon>
        <taxon>fabids</taxon>
        <taxon>Fabales</taxon>
        <taxon>Fabaceae</taxon>
        <taxon>Papilionoideae</taxon>
        <taxon>50 kb inversion clade</taxon>
        <taxon>NPAAA clade</taxon>
        <taxon>indigoferoid/millettioid clade</taxon>
        <taxon>Phaseoleae</taxon>
        <taxon>Glycine</taxon>
        <taxon>Glycine subgen. Soja</taxon>
    </lineage>
</organism>
<reference evidence="2" key="2">
    <citation type="submission" date="2018-02" db="UniProtKB">
        <authorList>
            <consortium name="EnsemblPlants"/>
        </authorList>
    </citation>
    <scope>IDENTIFICATION</scope>
    <source>
        <strain evidence="2">Williams 82</strain>
    </source>
</reference>
<evidence type="ECO:0000313" key="3">
    <source>
        <dbReference type="Proteomes" id="UP000008827"/>
    </source>
</evidence>
<dbReference type="EMBL" id="CM000835">
    <property type="protein sequence ID" value="KRH72284.1"/>
    <property type="molecule type" value="Genomic_DNA"/>
</dbReference>
<protein>
    <submittedName>
        <fullName evidence="1 2">Uncharacterized protein</fullName>
    </submittedName>
</protein>
<accession>A0A0R0KYR4</accession>
<reference evidence="1 2" key="1">
    <citation type="journal article" date="2010" name="Nature">
        <title>Genome sequence of the palaeopolyploid soybean.</title>
        <authorList>
            <person name="Schmutz J."/>
            <person name="Cannon S.B."/>
            <person name="Schlueter J."/>
            <person name="Ma J."/>
            <person name="Mitros T."/>
            <person name="Nelson W."/>
            <person name="Hyten D.L."/>
            <person name="Song Q."/>
            <person name="Thelen J.J."/>
            <person name="Cheng J."/>
            <person name="Xu D."/>
            <person name="Hellsten U."/>
            <person name="May G.D."/>
            <person name="Yu Y."/>
            <person name="Sakurai T."/>
            <person name="Umezawa T."/>
            <person name="Bhattacharyya M.K."/>
            <person name="Sandhu D."/>
            <person name="Valliyodan B."/>
            <person name="Lindquist E."/>
            <person name="Peto M."/>
            <person name="Grant D."/>
            <person name="Shu S."/>
            <person name="Goodstein D."/>
            <person name="Barry K."/>
            <person name="Futrell-Griggs M."/>
            <person name="Abernathy B."/>
            <person name="Du J."/>
            <person name="Tian Z."/>
            <person name="Zhu L."/>
            <person name="Gill N."/>
            <person name="Joshi T."/>
            <person name="Libault M."/>
            <person name="Sethuraman A."/>
            <person name="Zhang X.-C."/>
            <person name="Shinozaki K."/>
            <person name="Nguyen H.T."/>
            <person name="Wing R.A."/>
            <person name="Cregan P."/>
            <person name="Specht J."/>
            <person name="Grimwood J."/>
            <person name="Rokhsar D."/>
            <person name="Stacey G."/>
            <person name="Shoemaker R.C."/>
            <person name="Jackson S.A."/>
        </authorList>
    </citation>
    <scope>NUCLEOTIDE SEQUENCE</scope>
    <source>
        <strain evidence="2">cv. Williams 82</strain>
        <tissue evidence="1">Callus</tissue>
    </source>
</reference>
<dbReference type="InParanoid" id="A0A0R0KYR4"/>